<evidence type="ECO:0000313" key="2">
    <source>
        <dbReference type="Proteomes" id="UP000444318"/>
    </source>
</evidence>
<reference evidence="1 2" key="1">
    <citation type="submission" date="2019-10" db="EMBL/GenBank/DDBJ databases">
        <title>Two novel species isolated from a subtropical stream in China.</title>
        <authorList>
            <person name="Lu H."/>
        </authorList>
    </citation>
    <scope>NUCLEOTIDE SEQUENCE [LARGE SCALE GENOMIC DNA]</scope>
    <source>
        <strain evidence="1 2">FT103W</strain>
    </source>
</reference>
<organism evidence="1 2">
    <name type="scientific">Rugamonas rivuli</name>
    <dbReference type="NCBI Taxonomy" id="2743358"/>
    <lineage>
        <taxon>Bacteria</taxon>
        <taxon>Pseudomonadati</taxon>
        <taxon>Pseudomonadota</taxon>
        <taxon>Betaproteobacteria</taxon>
        <taxon>Burkholderiales</taxon>
        <taxon>Oxalobacteraceae</taxon>
        <taxon>Telluria group</taxon>
        <taxon>Rugamonas</taxon>
    </lineage>
</organism>
<protein>
    <submittedName>
        <fullName evidence="1">Uncharacterized protein</fullName>
    </submittedName>
</protein>
<keyword evidence="2" id="KW-1185">Reference proteome</keyword>
<dbReference type="Pfam" id="PF22014">
    <property type="entry name" value="DUF6932"/>
    <property type="match status" value="1"/>
</dbReference>
<gene>
    <name evidence="1" type="ORF">GEV01_23175</name>
</gene>
<accession>A0A843SJX5</accession>
<sequence length="135" mass="15471">MTLSEFERLAVAPFPNDDQRQRLFLLFQQWVSNLQAKYVSAILWIDGSYLTTKFAPDDIDCVMWSPSFTVQLSDSEKQKVLPLIERVGVGAQFGIDLYMESPAPSQKLSREAYWRGLFGFQHDGKRAKGFVELCI</sequence>
<dbReference type="Proteomes" id="UP000444318">
    <property type="component" value="Unassembled WGS sequence"/>
</dbReference>
<name>A0A843SJX5_9BURK</name>
<dbReference type="AlphaFoldDB" id="A0A843SJX5"/>
<comment type="caution">
    <text evidence="1">The sequence shown here is derived from an EMBL/GenBank/DDBJ whole genome shotgun (WGS) entry which is preliminary data.</text>
</comment>
<dbReference type="InterPro" id="IPR053860">
    <property type="entry name" value="DUF6932"/>
</dbReference>
<proteinExistence type="predicted"/>
<evidence type="ECO:0000313" key="1">
    <source>
        <dbReference type="EMBL" id="MQA22421.1"/>
    </source>
</evidence>
<dbReference type="EMBL" id="WHUF01000006">
    <property type="protein sequence ID" value="MQA22421.1"/>
    <property type="molecule type" value="Genomic_DNA"/>
</dbReference>